<sequence length="369" mass="42282">MEKRLEAITKKDEFLNLAQRLLEESDSSDDDVVCINADSSKENLKRPKKFESKEGGISGTTSKRRRRDKDEIEAEKNNKLLAKIERENQVAKNSKCEQYLYCYCSRLVTLLDPSIPTALNNIFNERKITQQLKVEDVDKAIVLWKRKKIAGKVVDNKVEREEHLVTQHPFLLVIDGETFDVVASTGLVEFVNGVLREHKTGLPADPHLTIAVLGHTKTNATQIHFLSFDLFEKTQTQLRFVKSPGELCLLIAQMHRAIAKYMKKEERGDEIHLDTDKGIPEGPKLIEDWWNRMLGLVHRMTEDCRRAIVRNHPNPFVLMDKLDTMPAGEGMQYLSEIRTENGRFLGPALAQKLFFILTSEDGKEVLDKQ</sequence>
<evidence type="ECO:0000313" key="6">
    <source>
        <dbReference type="WBParaSite" id="BXY_1116000.1"/>
    </source>
</evidence>
<reference evidence="3" key="2">
    <citation type="submission" date="2020-08" db="EMBL/GenBank/DDBJ databases">
        <authorList>
            <person name="Kikuchi T."/>
        </authorList>
    </citation>
    <scope>NUCLEOTIDE SEQUENCE</scope>
    <source>
        <strain evidence="2">Ka4C1</strain>
    </source>
</reference>
<dbReference type="InterPro" id="IPR042530">
    <property type="entry name" value="EME1/EME2_C"/>
</dbReference>
<dbReference type="Gene3D" id="1.10.150.670">
    <property type="entry name" value="Crossover junction endonuclease EME1, DNA-binding domain"/>
    <property type="match status" value="1"/>
</dbReference>
<dbReference type="AlphaFoldDB" id="A0A1I7SDQ3"/>
<dbReference type="OrthoDB" id="343092at2759"/>
<feature type="region of interest" description="Disordered" evidence="1">
    <location>
        <begin position="42"/>
        <end position="71"/>
    </location>
</feature>
<dbReference type="WBParaSite" id="BXY_1116000.1">
    <property type="protein sequence ID" value="BXY_1116000.1"/>
    <property type="gene ID" value="BXY_1116000"/>
</dbReference>
<evidence type="ECO:0000313" key="2">
    <source>
        <dbReference type="EMBL" id="CAD5209409.1"/>
    </source>
</evidence>
<accession>A0A1I7SDQ3</accession>
<gene>
    <name evidence="2" type="ORF">BXYJ_LOCUS1428</name>
</gene>
<dbReference type="Proteomes" id="UP000095284">
    <property type="component" value="Unplaced"/>
</dbReference>
<dbReference type="eggNOG" id="ENOG502S559">
    <property type="taxonomic scope" value="Eukaryota"/>
</dbReference>
<dbReference type="EMBL" id="CAJFCV020000001">
    <property type="protein sequence ID" value="CAG9084435.1"/>
    <property type="molecule type" value="Genomic_DNA"/>
</dbReference>
<protein>
    <submittedName>
        <fullName evidence="2">(pine wood nematode) hypothetical protein</fullName>
    </submittedName>
    <submittedName>
        <fullName evidence="6">Crossover junction endonuclease MUS81</fullName>
    </submittedName>
</protein>
<dbReference type="EMBL" id="CAJFDI010000001">
    <property type="protein sequence ID" value="CAD5209409.1"/>
    <property type="molecule type" value="Genomic_DNA"/>
</dbReference>
<evidence type="ECO:0000256" key="1">
    <source>
        <dbReference type="SAM" id="MobiDB-lite"/>
    </source>
</evidence>
<dbReference type="SMR" id="A0A1I7SDQ3"/>
<dbReference type="Proteomes" id="UP000659654">
    <property type="component" value="Unassembled WGS sequence"/>
</dbReference>
<evidence type="ECO:0000313" key="3">
    <source>
        <dbReference type="EMBL" id="CAG9084435.1"/>
    </source>
</evidence>
<keyword evidence="5" id="KW-1185">Reference proteome</keyword>
<reference evidence="6" key="1">
    <citation type="submission" date="2016-11" db="UniProtKB">
        <authorList>
            <consortium name="WormBaseParasite"/>
        </authorList>
    </citation>
    <scope>IDENTIFICATION</scope>
</reference>
<feature type="compositionally biased region" description="Basic and acidic residues" evidence="1">
    <location>
        <begin position="42"/>
        <end position="54"/>
    </location>
</feature>
<organism evidence="4 6">
    <name type="scientific">Bursaphelenchus xylophilus</name>
    <name type="common">Pinewood nematode worm</name>
    <name type="synonym">Aphelenchoides xylophilus</name>
    <dbReference type="NCBI Taxonomy" id="6326"/>
    <lineage>
        <taxon>Eukaryota</taxon>
        <taxon>Metazoa</taxon>
        <taxon>Ecdysozoa</taxon>
        <taxon>Nematoda</taxon>
        <taxon>Chromadorea</taxon>
        <taxon>Rhabditida</taxon>
        <taxon>Tylenchina</taxon>
        <taxon>Tylenchomorpha</taxon>
        <taxon>Aphelenchoidea</taxon>
        <taxon>Aphelenchoididae</taxon>
        <taxon>Bursaphelenchus</taxon>
    </lineage>
</organism>
<proteinExistence type="predicted"/>
<dbReference type="Proteomes" id="UP000582659">
    <property type="component" value="Unassembled WGS sequence"/>
</dbReference>
<evidence type="ECO:0000313" key="5">
    <source>
        <dbReference type="Proteomes" id="UP000659654"/>
    </source>
</evidence>
<name>A0A1I7SDQ3_BURXY</name>
<evidence type="ECO:0000313" key="4">
    <source>
        <dbReference type="Proteomes" id="UP000095284"/>
    </source>
</evidence>